<dbReference type="PROSITE" id="PS00737">
    <property type="entry name" value="THIOLASE_2"/>
    <property type="match status" value="1"/>
</dbReference>
<dbReference type="InterPro" id="IPR020616">
    <property type="entry name" value="Thiolase_N"/>
</dbReference>
<dbReference type="InterPro" id="IPR016039">
    <property type="entry name" value="Thiolase-like"/>
</dbReference>
<feature type="active site" description="Proton acceptor" evidence="6">
    <location>
        <position position="342"/>
    </location>
</feature>
<accession>A0A0R1UC67</accession>
<evidence type="ECO:0000256" key="1">
    <source>
        <dbReference type="ARBA" id="ARBA00010982"/>
    </source>
</evidence>
<protein>
    <recommendedName>
        <fullName evidence="2">acetyl-CoA C-acetyltransferase</fullName>
        <ecNumber evidence="2">2.3.1.9</ecNumber>
    </recommendedName>
    <alternativeName>
        <fullName evidence="5">Acetoacetyl-CoA thiolase</fullName>
    </alternativeName>
</protein>
<dbReference type="NCBIfam" id="TIGR01930">
    <property type="entry name" value="AcCoA-C-Actrans"/>
    <property type="match status" value="1"/>
</dbReference>
<dbReference type="SUPFAM" id="SSF53901">
    <property type="entry name" value="Thiolase-like"/>
    <property type="match status" value="2"/>
</dbReference>
<dbReference type="RefSeq" id="WP_057797401.1">
    <property type="nucleotide sequence ID" value="NZ_AZFM01000004.1"/>
</dbReference>
<dbReference type="PIRSF" id="PIRSF000429">
    <property type="entry name" value="Ac-CoA_Ac_transf"/>
    <property type="match status" value="1"/>
</dbReference>
<dbReference type="Pfam" id="PF02803">
    <property type="entry name" value="Thiolase_C"/>
    <property type="match status" value="1"/>
</dbReference>
<keyword evidence="3 7" id="KW-0808">Transferase</keyword>
<dbReference type="InterPro" id="IPR020617">
    <property type="entry name" value="Thiolase_C"/>
</dbReference>
<dbReference type="EC" id="2.3.1.9" evidence="2"/>
<evidence type="ECO:0000256" key="2">
    <source>
        <dbReference type="ARBA" id="ARBA00012705"/>
    </source>
</evidence>
<dbReference type="GO" id="GO:0003985">
    <property type="term" value="F:acetyl-CoA C-acetyltransferase activity"/>
    <property type="evidence" value="ECO:0007669"/>
    <property type="project" value="UniProtKB-EC"/>
</dbReference>
<dbReference type="InterPro" id="IPR020613">
    <property type="entry name" value="Thiolase_CS"/>
</dbReference>
<evidence type="ECO:0000256" key="7">
    <source>
        <dbReference type="RuleBase" id="RU003557"/>
    </source>
</evidence>
<proteinExistence type="inferred from homology"/>
<dbReference type="STRING" id="1423763.FC46_GL001309"/>
<dbReference type="FunFam" id="3.40.47.10:FF:000010">
    <property type="entry name" value="Acetyl-CoA acetyltransferase (Thiolase)"/>
    <property type="match status" value="1"/>
</dbReference>
<dbReference type="EMBL" id="AZFM01000004">
    <property type="protein sequence ID" value="KRL91015.1"/>
    <property type="molecule type" value="Genomic_DNA"/>
</dbReference>
<dbReference type="InterPro" id="IPR002155">
    <property type="entry name" value="Thiolase"/>
</dbReference>
<comment type="caution">
    <text evidence="10">The sequence shown here is derived from an EMBL/GenBank/DDBJ whole genome shotgun (WGS) entry which is preliminary data.</text>
</comment>
<gene>
    <name evidence="10" type="ORF">FC46_GL001309</name>
</gene>
<dbReference type="Pfam" id="PF00108">
    <property type="entry name" value="Thiolase_N"/>
    <property type="match status" value="1"/>
</dbReference>
<keyword evidence="11" id="KW-1185">Reference proteome</keyword>
<evidence type="ECO:0000256" key="4">
    <source>
        <dbReference type="ARBA" id="ARBA00023315"/>
    </source>
</evidence>
<dbReference type="InterPro" id="IPR020610">
    <property type="entry name" value="Thiolase_AS"/>
</dbReference>
<dbReference type="PROSITE" id="PS00099">
    <property type="entry name" value="THIOLASE_3"/>
    <property type="match status" value="1"/>
</dbReference>
<evidence type="ECO:0000256" key="6">
    <source>
        <dbReference type="PIRSR" id="PIRSR000429-1"/>
    </source>
</evidence>
<reference evidence="10 11" key="1">
    <citation type="journal article" date="2015" name="Genome Announc.">
        <title>Expanding the biotechnology potential of lactobacilli through comparative genomics of 213 strains and associated genera.</title>
        <authorList>
            <person name="Sun Z."/>
            <person name="Harris H.M."/>
            <person name="McCann A."/>
            <person name="Guo C."/>
            <person name="Argimon S."/>
            <person name="Zhang W."/>
            <person name="Yang X."/>
            <person name="Jeffery I.B."/>
            <person name="Cooney J.C."/>
            <person name="Kagawa T.F."/>
            <person name="Liu W."/>
            <person name="Song Y."/>
            <person name="Salvetti E."/>
            <person name="Wrobel A."/>
            <person name="Rasinkangas P."/>
            <person name="Parkhill J."/>
            <person name="Rea M.C."/>
            <person name="O'Sullivan O."/>
            <person name="Ritari J."/>
            <person name="Douillard F.P."/>
            <person name="Paul Ross R."/>
            <person name="Yang R."/>
            <person name="Briner A.E."/>
            <person name="Felis G.E."/>
            <person name="de Vos W.M."/>
            <person name="Barrangou R."/>
            <person name="Klaenhammer T.R."/>
            <person name="Caufield P.W."/>
            <person name="Cui Y."/>
            <person name="Zhang H."/>
            <person name="O'Toole P.W."/>
        </authorList>
    </citation>
    <scope>NUCLEOTIDE SEQUENCE [LARGE SCALE GENOMIC DNA]</scope>
    <source>
        <strain evidence="10 11">DSM 16043</strain>
    </source>
</reference>
<evidence type="ECO:0000259" key="8">
    <source>
        <dbReference type="Pfam" id="PF00108"/>
    </source>
</evidence>
<comment type="similarity">
    <text evidence="1 7">Belongs to the thiolase-like superfamily. Thiolase family.</text>
</comment>
<feature type="domain" description="Thiolase N-terminal" evidence="8">
    <location>
        <begin position="4"/>
        <end position="256"/>
    </location>
</feature>
<evidence type="ECO:0000313" key="10">
    <source>
        <dbReference type="EMBL" id="KRL91015.1"/>
    </source>
</evidence>
<keyword evidence="4 7" id="KW-0012">Acyltransferase</keyword>
<dbReference type="Proteomes" id="UP000051036">
    <property type="component" value="Unassembled WGS sequence"/>
</dbReference>
<dbReference type="InterPro" id="IPR020615">
    <property type="entry name" value="Thiolase_acyl_enz_int_AS"/>
</dbReference>
<dbReference type="Gene3D" id="3.40.47.10">
    <property type="match status" value="2"/>
</dbReference>
<dbReference type="PATRIC" id="fig|1423763.3.peg.1325"/>
<sequence length="387" mass="41407">MKNIYVVAAKRTPFGRYKGFFKDQTAVDLGVIALKGVLESINLDPAEVEAVLMGNVISAGLGENMARQVALKSGLPETTVATTINDVCGSSLKAVRLAQGQMQMGDLDLVAVGGSESMTNTPYLVDKKYKDNPVGHMKNALFSDGLLDAFSGDHMGITAENVAEKYHVSRSEMDKFSLKSHQKAAKAIANDDFSDEILSVTLNGKTLEHDEPVRGDSNLEKLADLKPVFKEDGQITAGNASPLTDGASMLILATEEKVDKLGLKPIAKLGQFAEAGFDPSLMGYTPYYAVRKLLDKSKKTVDDYDIFEINEAFAAQSIALQRDLHIPNEKLNVLGGAIALGHPLGATGTRLITSAISALKKKQGEKAIATLCIGGGQAVAYEIELMK</sequence>
<feature type="active site" description="Acyl-thioester intermediate" evidence="6">
    <location>
        <position position="88"/>
    </location>
</feature>
<evidence type="ECO:0000313" key="11">
    <source>
        <dbReference type="Proteomes" id="UP000051036"/>
    </source>
</evidence>
<dbReference type="PANTHER" id="PTHR18919:SF107">
    <property type="entry name" value="ACETYL-COA ACETYLTRANSFERASE, CYTOSOLIC"/>
    <property type="match status" value="1"/>
</dbReference>
<dbReference type="OrthoDB" id="9764892at2"/>
<dbReference type="AlphaFoldDB" id="A0A0R1UC67"/>
<feature type="active site" description="Proton acceptor" evidence="6">
    <location>
        <position position="372"/>
    </location>
</feature>
<dbReference type="PROSITE" id="PS00098">
    <property type="entry name" value="THIOLASE_1"/>
    <property type="match status" value="1"/>
</dbReference>
<evidence type="ECO:0000256" key="3">
    <source>
        <dbReference type="ARBA" id="ARBA00022679"/>
    </source>
</evidence>
<evidence type="ECO:0000259" key="9">
    <source>
        <dbReference type="Pfam" id="PF02803"/>
    </source>
</evidence>
<evidence type="ECO:0000256" key="5">
    <source>
        <dbReference type="ARBA" id="ARBA00030755"/>
    </source>
</evidence>
<organism evidence="10 11">
    <name type="scientific">Lactobacillus kalixensis DSM 16043</name>
    <dbReference type="NCBI Taxonomy" id="1423763"/>
    <lineage>
        <taxon>Bacteria</taxon>
        <taxon>Bacillati</taxon>
        <taxon>Bacillota</taxon>
        <taxon>Bacilli</taxon>
        <taxon>Lactobacillales</taxon>
        <taxon>Lactobacillaceae</taxon>
        <taxon>Lactobacillus</taxon>
    </lineage>
</organism>
<dbReference type="CDD" id="cd00751">
    <property type="entry name" value="thiolase"/>
    <property type="match status" value="1"/>
</dbReference>
<feature type="domain" description="Thiolase C-terminal" evidence="9">
    <location>
        <begin position="263"/>
        <end position="383"/>
    </location>
</feature>
<name>A0A0R1UC67_9LACO</name>
<dbReference type="PANTHER" id="PTHR18919">
    <property type="entry name" value="ACETYL-COA C-ACYLTRANSFERASE"/>
    <property type="match status" value="1"/>
</dbReference>